<dbReference type="AlphaFoldDB" id="A0A0N5CSB9"/>
<comment type="similarity">
    <text evidence="2 8">Belongs to the TGF-beta family.</text>
</comment>
<evidence type="ECO:0000256" key="4">
    <source>
        <dbReference type="ARBA" id="ARBA00022729"/>
    </source>
</evidence>
<dbReference type="InterPro" id="IPR017948">
    <property type="entry name" value="TGFb_CS"/>
</dbReference>
<accession>A0A0N5CSB9</accession>
<dbReference type="GO" id="GO:0005125">
    <property type="term" value="F:cytokine activity"/>
    <property type="evidence" value="ECO:0007669"/>
    <property type="project" value="TreeGrafter"/>
</dbReference>
<name>A0A0N5CSB9_THECL</name>
<dbReference type="GO" id="GO:0005615">
    <property type="term" value="C:extracellular space"/>
    <property type="evidence" value="ECO:0007669"/>
    <property type="project" value="TreeGrafter"/>
</dbReference>
<protein>
    <submittedName>
        <fullName evidence="12">TGF_BETA_2 domain-containing protein</fullName>
    </submittedName>
</protein>
<dbReference type="Gene3D" id="2.60.120.970">
    <property type="match status" value="1"/>
</dbReference>
<dbReference type="STRING" id="103827.A0A0N5CSB9"/>
<dbReference type="PROSITE" id="PS51362">
    <property type="entry name" value="TGF_BETA_2"/>
    <property type="match status" value="1"/>
</dbReference>
<keyword evidence="4" id="KW-0732">Signal</keyword>
<dbReference type="Pfam" id="PF00688">
    <property type="entry name" value="TGFb_propeptide"/>
    <property type="match status" value="1"/>
</dbReference>
<keyword evidence="6" id="KW-1015">Disulfide bond</keyword>
<dbReference type="OMA" id="HQHKKHD"/>
<dbReference type="Pfam" id="PF00019">
    <property type="entry name" value="TGF_beta"/>
    <property type="match status" value="1"/>
</dbReference>
<feature type="domain" description="TGF-beta family profile" evidence="9">
    <location>
        <begin position="321"/>
        <end position="449"/>
    </location>
</feature>
<evidence type="ECO:0000256" key="6">
    <source>
        <dbReference type="ARBA" id="ARBA00023157"/>
    </source>
</evidence>
<dbReference type="InterPro" id="IPR029034">
    <property type="entry name" value="Cystine-knot_cytokine"/>
</dbReference>
<dbReference type="PROSITE" id="PS00250">
    <property type="entry name" value="TGF_BETA_1"/>
    <property type="match status" value="1"/>
</dbReference>
<dbReference type="CDD" id="cd13761">
    <property type="entry name" value="TGF_beta_BMP5_like"/>
    <property type="match status" value="1"/>
</dbReference>
<dbReference type="WBParaSite" id="TCLT_0000312001-mRNA-1">
    <property type="protein sequence ID" value="TCLT_0000312001-mRNA-1"/>
    <property type="gene ID" value="TCLT_0000312001"/>
</dbReference>
<evidence type="ECO:0000313" key="10">
    <source>
        <dbReference type="EMBL" id="VDM99428.1"/>
    </source>
</evidence>
<dbReference type="InterPro" id="IPR015615">
    <property type="entry name" value="TGF-beta-rel"/>
</dbReference>
<dbReference type="Gene3D" id="2.10.90.10">
    <property type="entry name" value="Cystine-knot cytokines"/>
    <property type="match status" value="1"/>
</dbReference>
<reference evidence="10 11" key="2">
    <citation type="submission" date="2018-11" db="EMBL/GenBank/DDBJ databases">
        <authorList>
            <consortium name="Pathogen Informatics"/>
        </authorList>
    </citation>
    <scope>NUCLEOTIDE SEQUENCE [LARGE SCALE GENOMIC DNA]</scope>
</reference>
<keyword evidence="7" id="KW-0325">Glycoprotein</keyword>
<dbReference type="Proteomes" id="UP000276776">
    <property type="component" value="Unassembled WGS sequence"/>
</dbReference>
<dbReference type="FunFam" id="2.10.90.10:FF:000001">
    <property type="entry name" value="Bone morphogenetic protein 4"/>
    <property type="match status" value="1"/>
</dbReference>
<dbReference type="PANTHER" id="PTHR11848">
    <property type="entry name" value="TGF-BETA FAMILY"/>
    <property type="match status" value="1"/>
</dbReference>
<keyword evidence="11" id="KW-1185">Reference proteome</keyword>
<dbReference type="EMBL" id="UYYF01001011">
    <property type="protein sequence ID" value="VDM99428.1"/>
    <property type="molecule type" value="Genomic_DNA"/>
</dbReference>
<evidence type="ECO:0000313" key="11">
    <source>
        <dbReference type="Proteomes" id="UP000276776"/>
    </source>
</evidence>
<gene>
    <name evidence="10" type="ORF">TCLT_LOCUS3120</name>
</gene>
<dbReference type="GO" id="GO:0008083">
    <property type="term" value="F:growth factor activity"/>
    <property type="evidence" value="ECO:0007669"/>
    <property type="project" value="UniProtKB-KW"/>
</dbReference>
<dbReference type="InterPro" id="IPR001839">
    <property type="entry name" value="TGF-b_C"/>
</dbReference>
<evidence type="ECO:0000256" key="5">
    <source>
        <dbReference type="ARBA" id="ARBA00023030"/>
    </source>
</evidence>
<evidence type="ECO:0000256" key="2">
    <source>
        <dbReference type="ARBA" id="ARBA00006656"/>
    </source>
</evidence>
<reference evidence="12" key="1">
    <citation type="submission" date="2017-02" db="UniProtKB">
        <authorList>
            <consortium name="WormBaseParasite"/>
        </authorList>
    </citation>
    <scope>IDENTIFICATION</scope>
</reference>
<evidence type="ECO:0000313" key="12">
    <source>
        <dbReference type="WBParaSite" id="TCLT_0000312001-mRNA-1"/>
    </source>
</evidence>
<evidence type="ECO:0000256" key="3">
    <source>
        <dbReference type="ARBA" id="ARBA00022525"/>
    </source>
</evidence>
<evidence type="ECO:0000256" key="8">
    <source>
        <dbReference type="RuleBase" id="RU000354"/>
    </source>
</evidence>
<proteinExistence type="inferred from homology"/>
<dbReference type="InterPro" id="IPR001111">
    <property type="entry name" value="TGF-b_propeptide"/>
</dbReference>
<organism evidence="12">
    <name type="scientific">Thelazia callipaeda</name>
    <name type="common">Oriental eyeworm</name>
    <name type="synonym">Parasitic nematode</name>
    <dbReference type="NCBI Taxonomy" id="103827"/>
    <lineage>
        <taxon>Eukaryota</taxon>
        <taxon>Metazoa</taxon>
        <taxon>Ecdysozoa</taxon>
        <taxon>Nematoda</taxon>
        <taxon>Chromadorea</taxon>
        <taxon>Rhabditida</taxon>
        <taxon>Spirurina</taxon>
        <taxon>Spiruromorpha</taxon>
        <taxon>Thelazioidea</taxon>
        <taxon>Thelaziidae</taxon>
        <taxon>Thelazia</taxon>
    </lineage>
</organism>
<dbReference type="SUPFAM" id="SSF57501">
    <property type="entry name" value="Cystine-knot cytokines"/>
    <property type="match status" value="1"/>
</dbReference>
<dbReference type="SMART" id="SM00204">
    <property type="entry name" value="TGFB"/>
    <property type="match status" value="1"/>
</dbReference>
<comment type="subcellular location">
    <subcellularLocation>
        <location evidence="1">Secreted</location>
    </subcellularLocation>
</comment>
<dbReference type="PANTHER" id="PTHR11848:SF310">
    <property type="entry name" value="PROTEIN 60A-RELATED"/>
    <property type="match status" value="1"/>
</dbReference>
<keyword evidence="3" id="KW-0964">Secreted</keyword>
<evidence type="ECO:0000259" key="9">
    <source>
        <dbReference type="PROSITE" id="PS51362"/>
    </source>
</evidence>
<evidence type="ECO:0000256" key="1">
    <source>
        <dbReference type="ARBA" id="ARBA00004613"/>
    </source>
</evidence>
<sequence>MNKLLDFNKSEIQIKKHTFVQVKFNIPICISSTISTTFLPILFPKNTIESGKVKQKYHFYRNRQRSSLLKAFKSLLFFVIIVIDNSLALRSSATVTVTATKTNRFAEEEIQLLREAFLKKFGMKEQPKQTNPALPVPKYIWDIYEKVKYENVDWVRHYYPSDIHGFDNNTFFLNYDLSVTVQNTSNELISRANLKLKLKKANYRRHIKIYEIDQRNSEIWRLIDAKFIEQSLLYSNYHWIEMDVTEGLRRKRPNMNKVRSWSFALFLNQIDFAVEISSNQMMKQARTSYQRLEFFDLPNDSKRAAALVVYVQSIDNPVKVRRKRKANTRRRHQHKKYHNYRPVVVNYCRRSELLVDFNELNWQDWILAPSSYSAYQCQGICPNPLPSFFNTTNHAIVQGLINSVDPSLVPAPCCVPIEMESLAILYIDVEGKIVIKNYPEMEVLSCGCR</sequence>
<dbReference type="OrthoDB" id="5987191at2759"/>
<keyword evidence="5 8" id="KW-0339">Growth factor</keyword>
<evidence type="ECO:0000256" key="7">
    <source>
        <dbReference type="ARBA" id="ARBA00023180"/>
    </source>
</evidence>